<proteinExistence type="inferred from homology"/>
<dbReference type="FunFam" id="1.10.10.10:FF:000001">
    <property type="entry name" value="LysR family transcriptional regulator"/>
    <property type="match status" value="1"/>
</dbReference>
<evidence type="ECO:0000256" key="3">
    <source>
        <dbReference type="ARBA" id="ARBA00023125"/>
    </source>
</evidence>
<evidence type="ECO:0000313" key="6">
    <source>
        <dbReference type="EMBL" id="ATB42829.1"/>
    </source>
</evidence>
<dbReference type="Pfam" id="PF00126">
    <property type="entry name" value="HTH_1"/>
    <property type="match status" value="1"/>
</dbReference>
<dbReference type="Gene3D" id="3.40.190.290">
    <property type="match status" value="1"/>
</dbReference>
<dbReference type="PROSITE" id="PS50931">
    <property type="entry name" value="HTH_LYSR"/>
    <property type="match status" value="1"/>
</dbReference>
<keyword evidence="4" id="KW-0804">Transcription</keyword>
<dbReference type="InterPro" id="IPR036390">
    <property type="entry name" value="WH_DNA-bd_sf"/>
</dbReference>
<evidence type="ECO:0000313" key="7">
    <source>
        <dbReference type="Proteomes" id="UP000217257"/>
    </source>
</evidence>
<dbReference type="Gene3D" id="1.10.10.10">
    <property type="entry name" value="Winged helix-like DNA-binding domain superfamily/Winged helix DNA-binding domain"/>
    <property type="match status" value="1"/>
</dbReference>
<keyword evidence="3" id="KW-0238">DNA-binding</keyword>
<dbReference type="InterPro" id="IPR058163">
    <property type="entry name" value="LysR-type_TF_proteobact-type"/>
</dbReference>
<dbReference type="EMBL" id="CP022098">
    <property type="protein sequence ID" value="ATB42829.1"/>
    <property type="molecule type" value="Genomic_DNA"/>
</dbReference>
<dbReference type="PANTHER" id="PTHR30537:SF5">
    <property type="entry name" value="HTH-TYPE TRANSCRIPTIONAL ACTIVATOR TTDR-RELATED"/>
    <property type="match status" value="1"/>
</dbReference>
<dbReference type="PANTHER" id="PTHR30537">
    <property type="entry name" value="HTH-TYPE TRANSCRIPTIONAL REGULATOR"/>
    <property type="match status" value="1"/>
</dbReference>
<evidence type="ECO:0000256" key="4">
    <source>
        <dbReference type="ARBA" id="ARBA00023163"/>
    </source>
</evidence>
<dbReference type="InterPro" id="IPR000847">
    <property type="entry name" value="LysR_HTH_N"/>
</dbReference>
<dbReference type="GO" id="GO:0003700">
    <property type="term" value="F:DNA-binding transcription factor activity"/>
    <property type="evidence" value="ECO:0007669"/>
    <property type="project" value="InterPro"/>
</dbReference>
<evidence type="ECO:0000256" key="2">
    <source>
        <dbReference type="ARBA" id="ARBA00023015"/>
    </source>
</evidence>
<protein>
    <submittedName>
        <fullName evidence="6">Putative transcriptional regulator, LysR family</fullName>
    </submittedName>
</protein>
<dbReference type="SUPFAM" id="SSF53850">
    <property type="entry name" value="Periplasmic binding protein-like II"/>
    <property type="match status" value="1"/>
</dbReference>
<evidence type="ECO:0000259" key="5">
    <source>
        <dbReference type="PROSITE" id="PS50931"/>
    </source>
</evidence>
<dbReference type="SUPFAM" id="SSF46785">
    <property type="entry name" value="Winged helix' DNA-binding domain"/>
    <property type="match status" value="1"/>
</dbReference>
<dbReference type="RefSeq" id="WP_198316323.1">
    <property type="nucleotide sequence ID" value="NZ_CP022098.1"/>
</dbReference>
<name>A0A250JG07_9BACT</name>
<dbReference type="AlphaFoldDB" id="A0A250JG07"/>
<gene>
    <name evidence="6" type="ORF">CYFUS_008308</name>
</gene>
<dbReference type="Proteomes" id="UP000217257">
    <property type="component" value="Chromosome"/>
</dbReference>
<sequence length="309" mass="34066">MLEHREAITGMSILVAVVDAGSLSAAATKLGMTSSAVSKQVSRLESRLGIRLLQRTTRRMQLTEAGARYCERARSILESIESVEREAESVQDTPHGTLRITAPTVLGQVRVMPVVLAFQRAHPSVKVHVEFSDRRIDLIEEGVDVAIRMTAQPPPAFVARRLGDDRRVLCASPDYLARAGRPRRPGELSNHECIVFVAGQPVETWHLRATENAEHTTPIRVSGRLHVNNTHALRQAALAGLGIADLPRYLVEEDLATGRLETVLERFMPVGRGVFAIYAPAPYVPAKVRRFVEMAEKTFRDGVAEGRTS</sequence>
<comment type="similarity">
    <text evidence="1">Belongs to the LysR transcriptional regulatory family.</text>
</comment>
<dbReference type="PRINTS" id="PR00039">
    <property type="entry name" value="HTHLYSR"/>
</dbReference>
<keyword evidence="2" id="KW-0805">Transcription regulation</keyword>
<dbReference type="Pfam" id="PF03466">
    <property type="entry name" value="LysR_substrate"/>
    <property type="match status" value="1"/>
</dbReference>
<dbReference type="InterPro" id="IPR005119">
    <property type="entry name" value="LysR_subst-bd"/>
</dbReference>
<dbReference type="GO" id="GO:0003677">
    <property type="term" value="F:DNA binding"/>
    <property type="evidence" value="ECO:0007669"/>
    <property type="project" value="UniProtKB-KW"/>
</dbReference>
<dbReference type="InterPro" id="IPR036388">
    <property type="entry name" value="WH-like_DNA-bd_sf"/>
</dbReference>
<accession>A0A250JG07</accession>
<reference evidence="6 7" key="1">
    <citation type="submission" date="2017-06" db="EMBL/GenBank/DDBJ databases">
        <title>Sequencing and comparative analysis of myxobacterial genomes.</title>
        <authorList>
            <person name="Rupp O."/>
            <person name="Goesmann A."/>
            <person name="Sogaard-Andersen L."/>
        </authorList>
    </citation>
    <scope>NUCLEOTIDE SEQUENCE [LARGE SCALE GENOMIC DNA]</scope>
    <source>
        <strain evidence="6 7">DSM 52655</strain>
    </source>
</reference>
<dbReference type="KEGG" id="cfus:CYFUS_008308"/>
<evidence type="ECO:0000256" key="1">
    <source>
        <dbReference type="ARBA" id="ARBA00009437"/>
    </source>
</evidence>
<feature type="domain" description="HTH lysR-type" evidence="5">
    <location>
        <begin position="11"/>
        <end position="63"/>
    </location>
</feature>
<dbReference type="CDD" id="cd08422">
    <property type="entry name" value="PBP2_CrgA_like"/>
    <property type="match status" value="1"/>
</dbReference>
<organism evidence="6 7">
    <name type="scientific">Cystobacter fuscus</name>
    <dbReference type="NCBI Taxonomy" id="43"/>
    <lineage>
        <taxon>Bacteria</taxon>
        <taxon>Pseudomonadati</taxon>
        <taxon>Myxococcota</taxon>
        <taxon>Myxococcia</taxon>
        <taxon>Myxococcales</taxon>
        <taxon>Cystobacterineae</taxon>
        <taxon>Archangiaceae</taxon>
        <taxon>Cystobacter</taxon>
    </lineage>
</organism>
<dbReference type="FunFam" id="3.40.190.290:FF:000001">
    <property type="entry name" value="Transcriptional regulator, LysR family"/>
    <property type="match status" value="1"/>
</dbReference>